<dbReference type="Proteomes" id="UP000717328">
    <property type="component" value="Unassembled WGS sequence"/>
</dbReference>
<organism evidence="1 2">
    <name type="scientific">Sphagnurus paluster</name>
    <dbReference type="NCBI Taxonomy" id="117069"/>
    <lineage>
        <taxon>Eukaryota</taxon>
        <taxon>Fungi</taxon>
        <taxon>Dikarya</taxon>
        <taxon>Basidiomycota</taxon>
        <taxon>Agaricomycotina</taxon>
        <taxon>Agaricomycetes</taxon>
        <taxon>Agaricomycetidae</taxon>
        <taxon>Agaricales</taxon>
        <taxon>Tricholomatineae</taxon>
        <taxon>Lyophyllaceae</taxon>
        <taxon>Sphagnurus</taxon>
    </lineage>
</organism>
<protein>
    <submittedName>
        <fullName evidence="1">Uncharacterized protein</fullName>
    </submittedName>
</protein>
<dbReference type="EMBL" id="JABCKI010006760">
    <property type="protein sequence ID" value="KAG5633984.1"/>
    <property type="molecule type" value="Genomic_DNA"/>
</dbReference>
<evidence type="ECO:0000313" key="2">
    <source>
        <dbReference type="Proteomes" id="UP000717328"/>
    </source>
</evidence>
<keyword evidence="2" id="KW-1185">Reference proteome</keyword>
<accession>A0A9P7FLN6</accession>
<name>A0A9P7FLN6_9AGAR</name>
<reference evidence="1" key="1">
    <citation type="submission" date="2021-02" db="EMBL/GenBank/DDBJ databases">
        <authorList>
            <person name="Nieuwenhuis M."/>
            <person name="Van De Peppel L.J.J."/>
        </authorList>
    </citation>
    <scope>NUCLEOTIDE SEQUENCE</scope>
    <source>
        <strain evidence="1">D49</strain>
    </source>
</reference>
<sequence length="411" mass="46598">MPYKQDGKLMLPIEALQIFHKRNDSTGRGHIINANHHSKCDDDCPGKPYLGTEIPKNDNGWKVPLTREDWEAGGIRLAIVASSTSYCHKVPEEYYQQAYKILEKHLGGNDLIDIAKKHAKLFNPTTGDPVIGFGPESPYEGLTVEKFNNIWPTVFEMVKERAWWPQPAELILHTGKIQYLMQLAHIAEHVTKTSYPCYHYISDPDSVDWTKTSDLVVKRGFSRTVLSCKPQKPSDTLQEIWEQIGDQYTKLQIGNSSFWVPFFSMPYLQAYSTLGEISAFFIGGKLVYRVAAIPDEQGQHSLVNSDLSAEMQERGLPEFDKFATSTFNALVKYCEEKLRGFQSDLHTLARLDITVMRSISGKVDYFVNQVKMTPSMSLYLGVKRSAAAAIATTIAEPFHLKSIYRQSKLQF</sequence>
<reference evidence="1" key="2">
    <citation type="submission" date="2021-10" db="EMBL/GenBank/DDBJ databases">
        <title>Phylogenomics reveals ancestral predisposition of the termite-cultivated fungus Termitomyces towards a domesticated lifestyle.</title>
        <authorList>
            <person name="Auxier B."/>
            <person name="Grum-Grzhimaylo A."/>
            <person name="Cardenas M.E."/>
            <person name="Lodge J.D."/>
            <person name="Laessoe T."/>
            <person name="Pedersen O."/>
            <person name="Smith M.E."/>
            <person name="Kuyper T.W."/>
            <person name="Franco-Molano E.A."/>
            <person name="Baroni T.J."/>
            <person name="Aanen D.K."/>
        </authorList>
    </citation>
    <scope>NUCLEOTIDE SEQUENCE</scope>
    <source>
        <strain evidence="1">D49</strain>
    </source>
</reference>
<gene>
    <name evidence="1" type="ORF">H0H81_004045</name>
</gene>
<evidence type="ECO:0000313" key="1">
    <source>
        <dbReference type="EMBL" id="KAG5633984.1"/>
    </source>
</evidence>
<comment type="caution">
    <text evidence="1">The sequence shown here is derived from an EMBL/GenBank/DDBJ whole genome shotgun (WGS) entry which is preliminary data.</text>
</comment>
<proteinExistence type="predicted"/>
<dbReference type="AlphaFoldDB" id="A0A9P7FLN6"/>